<comment type="caution">
    <text evidence="1">The sequence shown here is derived from an EMBL/GenBank/DDBJ whole genome shotgun (WGS) entry which is preliminary data.</text>
</comment>
<sequence length="89" mass="9953">NANFLLVNYSKGVRLVDSGFKGGFACLSHYIPSAQVENFNKVQKTRAKQGKNHPKEIYIAFLEFSRPQNKQGSPKSVKILGSPVVYLRP</sequence>
<name>A0A9D1WE11_9GAMM</name>
<protein>
    <submittedName>
        <fullName evidence="1">Uncharacterized protein</fullName>
    </submittedName>
</protein>
<organism evidence="1 2">
    <name type="scientific">Candidatus Anaerobiospirillum pullistercoris</name>
    <dbReference type="NCBI Taxonomy" id="2838452"/>
    <lineage>
        <taxon>Bacteria</taxon>
        <taxon>Pseudomonadati</taxon>
        <taxon>Pseudomonadota</taxon>
        <taxon>Gammaproteobacteria</taxon>
        <taxon>Aeromonadales</taxon>
        <taxon>Succinivibrionaceae</taxon>
        <taxon>Anaerobiospirillum</taxon>
    </lineage>
</organism>
<accession>A0A9D1WE11</accession>
<feature type="non-terminal residue" evidence="1">
    <location>
        <position position="1"/>
    </location>
</feature>
<reference evidence="1" key="2">
    <citation type="submission" date="2021-04" db="EMBL/GenBank/DDBJ databases">
        <authorList>
            <person name="Gilroy R."/>
        </authorList>
    </citation>
    <scope>NUCLEOTIDE SEQUENCE</scope>
    <source>
        <strain evidence="1">USASDec5-558</strain>
    </source>
</reference>
<dbReference type="Proteomes" id="UP000886829">
    <property type="component" value="Unassembled WGS sequence"/>
</dbReference>
<proteinExistence type="predicted"/>
<reference evidence="1" key="1">
    <citation type="journal article" date="2021" name="PeerJ">
        <title>Extensive microbial diversity within the chicken gut microbiome revealed by metagenomics and culture.</title>
        <authorList>
            <person name="Gilroy R."/>
            <person name="Ravi A."/>
            <person name="Getino M."/>
            <person name="Pursley I."/>
            <person name="Horton D.L."/>
            <person name="Alikhan N.F."/>
            <person name="Baker D."/>
            <person name="Gharbi K."/>
            <person name="Hall N."/>
            <person name="Watson M."/>
            <person name="Adriaenssens E.M."/>
            <person name="Foster-Nyarko E."/>
            <person name="Jarju S."/>
            <person name="Secka A."/>
            <person name="Antonio M."/>
            <person name="Oren A."/>
            <person name="Chaudhuri R.R."/>
            <person name="La Ragione R."/>
            <person name="Hildebrand F."/>
            <person name="Pallen M.J."/>
        </authorList>
    </citation>
    <scope>NUCLEOTIDE SEQUENCE</scope>
    <source>
        <strain evidence="1">USASDec5-558</strain>
    </source>
</reference>
<dbReference type="AlphaFoldDB" id="A0A9D1WE11"/>
<evidence type="ECO:0000313" key="2">
    <source>
        <dbReference type="Proteomes" id="UP000886829"/>
    </source>
</evidence>
<evidence type="ECO:0000313" key="1">
    <source>
        <dbReference type="EMBL" id="HIX56552.1"/>
    </source>
</evidence>
<dbReference type="EMBL" id="DXEV01000074">
    <property type="protein sequence ID" value="HIX56552.1"/>
    <property type="molecule type" value="Genomic_DNA"/>
</dbReference>
<gene>
    <name evidence="1" type="ORF">H9850_03655</name>
</gene>